<dbReference type="InterPro" id="IPR019498">
    <property type="entry name" value="MENTAL"/>
</dbReference>
<evidence type="ECO:0000256" key="5">
    <source>
        <dbReference type="SAM" id="Phobius"/>
    </source>
</evidence>
<dbReference type="GO" id="GO:0005789">
    <property type="term" value="C:endoplasmic reticulum membrane"/>
    <property type="evidence" value="ECO:0007669"/>
    <property type="project" value="TreeGrafter"/>
</dbReference>
<keyword evidence="3 5" id="KW-0472">Membrane</keyword>
<feature type="transmembrane region" description="Helical" evidence="5">
    <location>
        <begin position="71"/>
        <end position="97"/>
    </location>
</feature>
<dbReference type="InterPro" id="IPR051869">
    <property type="entry name" value="STARD3"/>
</dbReference>
<keyword evidence="5" id="KW-1133">Transmembrane helix</keyword>
<reference evidence="8" key="1">
    <citation type="submission" date="2019-12" db="UniProtKB">
        <authorList>
            <consortium name="WormBaseParasite"/>
        </authorList>
    </citation>
    <scope>IDENTIFICATION</scope>
</reference>
<dbReference type="AlphaFoldDB" id="A0A5S6QL04"/>
<keyword evidence="2 5" id="KW-0812">Transmembrane</keyword>
<protein>
    <submittedName>
        <fullName evidence="8">START domain-containing protein</fullName>
    </submittedName>
</protein>
<dbReference type="PANTHER" id="PTHR46121">
    <property type="entry name" value="STEROIDOGENIC ACUTE REGULATORY PROTEIN-LIKE"/>
    <property type="match status" value="1"/>
</dbReference>
<evidence type="ECO:0000256" key="4">
    <source>
        <dbReference type="SAM" id="MobiDB-lite"/>
    </source>
</evidence>
<dbReference type="GO" id="GO:0031902">
    <property type="term" value="C:late endosome membrane"/>
    <property type="evidence" value="ECO:0007669"/>
    <property type="project" value="TreeGrafter"/>
</dbReference>
<dbReference type="GO" id="GO:0140284">
    <property type="term" value="C:endoplasmic reticulum-endosome membrane contact site"/>
    <property type="evidence" value="ECO:0007669"/>
    <property type="project" value="TreeGrafter"/>
</dbReference>
<proteinExistence type="predicted"/>
<organism evidence="7 8">
    <name type="scientific">Trichuris muris</name>
    <name type="common">Mouse whipworm</name>
    <dbReference type="NCBI Taxonomy" id="70415"/>
    <lineage>
        <taxon>Eukaryota</taxon>
        <taxon>Metazoa</taxon>
        <taxon>Ecdysozoa</taxon>
        <taxon>Nematoda</taxon>
        <taxon>Enoplea</taxon>
        <taxon>Dorylaimia</taxon>
        <taxon>Trichinellida</taxon>
        <taxon>Trichuridae</taxon>
        <taxon>Trichuris</taxon>
    </lineage>
</organism>
<dbReference type="GO" id="GO:0099044">
    <property type="term" value="P:vesicle tethering to endoplasmic reticulum"/>
    <property type="evidence" value="ECO:0007669"/>
    <property type="project" value="TreeGrafter"/>
</dbReference>
<dbReference type="InterPro" id="IPR023393">
    <property type="entry name" value="START-like_dom_sf"/>
</dbReference>
<dbReference type="Pfam" id="PF10457">
    <property type="entry name" value="MENTAL"/>
    <property type="match status" value="1"/>
</dbReference>
<evidence type="ECO:0000256" key="3">
    <source>
        <dbReference type="ARBA" id="ARBA00023136"/>
    </source>
</evidence>
<sequence>MEEDRVSTNVPYEQLEDNANGLSGKNKRRLAVFSCFDFSLIFLLWSLFVVTESVDWRKEFIRQINFADLEFIYHSLFDVVIISAVRLSALTICYACVTLKHWMPVALTTFLTLVYSMMKGLLYFSARHSGLPLEIALIVCSVVLSFFEVYLYNPKTKSTPNGPQENQFTGTNRRNSSSLDRYTTANEMSAESEQDEVPNDKHIFDPDTVCEILNSDECIARAKEVLRYRWVWSINLASWKRVSSVPFILSHCDKKFGKVFYLRHEFPVCMELLYSVLYENTEACPKWHKDVLKYKVLCKLSDTVDVTYSISAPSMRGYVGSREFFDVRIAERNDEGGYTVGSISISSLIAPQRTCYTRGESGPNVIIFTPIDEQRSQFEWFFNTNLKGNLPRSLVDRSLANFLINFVKNLETYLYAP</sequence>
<evidence type="ECO:0000256" key="1">
    <source>
        <dbReference type="ARBA" id="ARBA00004141"/>
    </source>
</evidence>
<dbReference type="SUPFAM" id="SSF55961">
    <property type="entry name" value="Bet v1-like"/>
    <property type="match status" value="1"/>
</dbReference>
<feature type="domain" description="START" evidence="6">
    <location>
        <begin position="273"/>
        <end position="417"/>
    </location>
</feature>
<dbReference type="Pfam" id="PF01852">
    <property type="entry name" value="START"/>
    <property type="match status" value="1"/>
</dbReference>
<evidence type="ECO:0000313" key="7">
    <source>
        <dbReference type="Proteomes" id="UP000046395"/>
    </source>
</evidence>
<dbReference type="Gene3D" id="3.30.530.20">
    <property type="match status" value="1"/>
</dbReference>
<evidence type="ECO:0000259" key="6">
    <source>
        <dbReference type="PROSITE" id="PS50848"/>
    </source>
</evidence>
<dbReference type="PANTHER" id="PTHR46121:SF4">
    <property type="entry name" value="STEROIDOGENIC ACUTE REGULATORY PROTEIN-LIKE"/>
    <property type="match status" value="1"/>
</dbReference>
<evidence type="ECO:0000313" key="8">
    <source>
        <dbReference type="WBParaSite" id="TMUE_2000008026.1"/>
    </source>
</evidence>
<dbReference type="InterPro" id="IPR000799">
    <property type="entry name" value="StAR-like"/>
</dbReference>
<evidence type="ECO:0000256" key="2">
    <source>
        <dbReference type="ARBA" id="ARBA00022692"/>
    </source>
</evidence>
<dbReference type="PRINTS" id="PR00978">
    <property type="entry name" value="STARPROTEIN"/>
</dbReference>
<feature type="compositionally biased region" description="Polar residues" evidence="4">
    <location>
        <begin position="158"/>
        <end position="189"/>
    </location>
</feature>
<feature type="transmembrane region" description="Helical" evidence="5">
    <location>
        <begin position="30"/>
        <end position="51"/>
    </location>
</feature>
<dbReference type="PROSITE" id="PS50848">
    <property type="entry name" value="START"/>
    <property type="match status" value="1"/>
</dbReference>
<accession>A0A5S6QL04</accession>
<dbReference type="Proteomes" id="UP000046395">
    <property type="component" value="Unassembled WGS sequence"/>
</dbReference>
<dbReference type="SMART" id="SM00234">
    <property type="entry name" value="START"/>
    <property type="match status" value="1"/>
</dbReference>
<name>A0A5S6QL04_TRIMR</name>
<dbReference type="STRING" id="70415.A0A5S6QL04"/>
<feature type="transmembrane region" description="Helical" evidence="5">
    <location>
        <begin position="131"/>
        <end position="152"/>
    </location>
</feature>
<dbReference type="WBParaSite" id="TMUE_2000008026.1">
    <property type="protein sequence ID" value="TMUE_2000008026.1"/>
    <property type="gene ID" value="WBGene00293131"/>
</dbReference>
<feature type="region of interest" description="Disordered" evidence="4">
    <location>
        <begin position="158"/>
        <end position="197"/>
    </location>
</feature>
<dbReference type="GO" id="GO:0008289">
    <property type="term" value="F:lipid binding"/>
    <property type="evidence" value="ECO:0007669"/>
    <property type="project" value="InterPro"/>
</dbReference>
<dbReference type="InterPro" id="IPR002913">
    <property type="entry name" value="START_lipid-bd_dom"/>
</dbReference>
<feature type="transmembrane region" description="Helical" evidence="5">
    <location>
        <begin position="104"/>
        <end position="125"/>
    </location>
</feature>
<comment type="subcellular location">
    <subcellularLocation>
        <location evidence="1">Membrane</location>
        <topology evidence="1">Multi-pass membrane protein</topology>
    </subcellularLocation>
</comment>
<dbReference type="GO" id="GO:0005765">
    <property type="term" value="C:lysosomal membrane"/>
    <property type="evidence" value="ECO:0007669"/>
    <property type="project" value="TreeGrafter"/>
</dbReference>
<keyword evidence="7" id="KW-1185">Reference proteome</keyword>